<feature type="active site" description="Nucleophile" evidence="4">
    <location>
        <position position="59"/>
    </location>
</feature>
<accession>B2ICU0</accession>
<reference evidence="6 7" key="2">
    <citation type="journal article" date="2010" name="J. Bacteriol.">
        <title>Complete genome sequence of Beijerinckia indica subsp. indica.</title>
        <authorList>
            <person name="Tamas I."/>
            <person name="Dedysh S.N."/>
            <person name="Liesack W."/>
            <person name="Stott M.B."/>
            <person name="Alam M."/>
            <person name="Murrell J.C."/>
            <person name="Dunfield P.F."/>
        </authorList>
    </citation>
    <scope>NUCLEOTIDE SEQUENCE [LARGE SCALE GENOMIC DNA]</scope>
    <source>
        <strain evidence="7">ATCC 9039 / DSM 1715 / NCIMB 8712</strain>
    </source>
</reference>
<evidence type="ECO:0000256" key="3">
    <source>
        <dbReference type="ARBA" id="ARBA00023098"/>
    </source>
</evidence>
<dbReference type="InterPro" id="IPR050301">
    <property type="entry name" value="NTE"/>
</dbReference>
<keyword evidence="1 4" id="KW-0378">Hydrolase</keyword>
<evidence type="ECO:0000259" key="5">
    <source>
        <dbReference type="PROSITE" id="PS51635"/>
    </source>
</evidence>
<sequence>MDTGIETHPLDFGVTNSPHLKRINLALQGGGSHGAFAWGVLDRLLEDERIDFDGISATSVGAVNATVLAYGLAVGGRTGARQALTNFWHHLAYLASLSPLQPTLFDRLMGNHSLDKSPVFVQFDLLTRLFSPYQFNPFNINPLRSILCDTVDFDAIRKPHCPIKLFLSATNVRTGKIRVFDNEEIGPDAVLASACLPFLFQAIEIDGEYFWDGGYMGNPAIFPLIYNCESRDVVIVHINPIERPDVPKTAGEILNRINEISFNSSLMREMRSVCFVTKLIEEQKILDNTMKRMLIHSIEADDVMRTMSAGSKLNADWDQVNKLMNVGRERADAWLAAHFGQLGRESTIDISEKYL</sequence>
<dbReference type="STRING" id="395963.Bind_1734"/>
<dbReference type="Gene3D" id="3.40.1090.10">
    <property type="entry name" value="Cytosolic phospholipase A2 catalytic domain"/>
    <property type="match status" value="2"/>
</dbReference>
<dbReference type="RefSeq" id="WP_012384721.1">
    <property type="nucleotide sequence ID" value="NC_010581.1"/>
</dbReference>
<dbReference type="GO" id="GO:0016787">
    <property type="term" value="F:hydrolase activity"/>
    <property type="evidence" value="ECO:0007669"/>
    <property type="project" value="UniProtKB-UniRule"/>
</dbReference>
<feature type="short sequence motif" description="GXGXXG" evidence="4">
    <location>
        <begin position="29"/>
        <end position="34"/>
    </location>
</feature>
<dbReference type="PANTHER" id="PTHR14226:SF78">
    <property type="entry name" value="SLR0060 PROTEIN"/>
    <property type="match status" value="1"/>
</dbReference>
<dbReference type="PANTHER" id="PTHR14226">
    <property type="entry name" value="NEUROPATHY TARGET ESTERASE/SWISS CHEESE D.MELANOGASTER"/>
    <property type="match status" value="1"/>
</dbReference>
<keyword evidence="7" id="KW-1185">Reference proteome</keyword>
<keyword evidence="2 4" id="KW-0442">Lipid degradation</keyword>
<dbReference type="OrthoDB" id="9807112at2"/>
<dbReference type="InterPro" id="IPR016035">
    <property type="entry name" value="Acyl_Trfase/lysoPLipase"/>
</dbReference>
<organism evidence="6 7">
    <name type="scientific">Beijerinckia indica subsp. indica (strain ATCC 9039 / DSM 1715 / NCIMB 8712)</name>
    <dbReference type="NCBI Taxonomy" id="395963"/>
    <lineage>
        <taxon>Bacteria</taxon>
        <taxon>Pseudomonadati</taxon>
        <taxon>Pseudomonadota</taxon>
        <taxon>Alphaproteobacteria</taxon>
        <taxon>Hyphomicrobiales</taxon>
        <taxon>Beijerinckiaceae</taxon>
        <taxon>Beijerinckia</taxon>
    </lineage>
</organism>
<dbReference type="SUPFAM" id="SSF52151">
    <property type="entry name" value="FabD/lysophospholipase-like"/>
    <property type="match status" value="1"/>
</dbReference>
<evidence type="ECO:0000313" key="7">
    <source>
        <dbReference type="Proteomes" id="UP000001695"/>
    </source>
</evidence>
<feature type="domain" description="PNPLA" evidence="5">
    <location>
        <begin position="25"/>
        <end position="225"/>
    </location>
</feature>
<feature type="active site" description="Proton acceptor" evidence="4">
    <location>
        <position position="212"/>
    </location>
</feature>
<keyword evidence="3 4" id="KW-0443">Lipid metabolism</keyword>
<dbReference type="KEGG" id="bid:Bind_1734"/>
<dbReference type="eggNOG" id="COG1752">
    <property type="taxonomic scope" value="Bacteria"/>
</dbReference>
<dbReference type="PROSITE" id="PS51635">
    <property type="entry name" value="PNPLA"/>
    <property type="match status" value="1"/>
</dbReference>
<comment type="caution">
    <text evidence="4">Lacks conserved residue(s) required for the propagation of feature annotation.</text>
</comment>
<feature type="short sequence motif" description="DGA/G" evidence="4">
    <location>
        <begin position="212"/>
        <end position="214"/>
    </location>
</feature>
<dbReference type="HOGENOM" id="CLU_040292_0_0_5"/>
<evidence type="ECO:0000256" key="1">
    <source>
        <dbReference type="ARBA" id="ARBA00022801"/>
    </source>
</evidence>
<reference evidence="7" key="1">
    <citation type="submission" date="2008-03" db="EMBL/GenBank/DDBJ databases">
        <title>Complete sequence of chromosome of Beijerinckia indica subsp. indica ATCC 9039.</title>
        <authorList>
            <consortium name="US DOE Joint Genome Institute"/>
            <person name="Copeland A."/>
            <person name="Lucas S."/>
            <person name="Lapidus A."/>
            <person name="Glavina del Rio T."/>
            <person name="Dalin E."/>
            <person name="Tice H."/>
            <person name="Bruce D."/>
            <person name="Goodwin L."/>
            <person name="Pitluck S."/>
            <person name="LaButti K."/>
            <person name="Schmutz J."/>
            <person name="Larimer F."/>
            <person name="Land M."/>
            <person name="Hauser L."/>
            <person name="Kyrpides N."/>
            <person name="Mikhailova N."/>
            <person name="Dunfield P.F."/>
            <person name="Dedysh S.N."/>
            <person name="Liesack W."/>
            <person name="Saw J.H."/>
            <person name="Alam M."/>
            <person name="Chen Y."/>
            <person name="Murrell J.C."/>
            <person name="Richardson P."/>
        </authorList>
    </citation>
    <scope>NUCLEOTIDE SEQUENCE [LARGE SCALE GENOMIC DNA]</scope>
    <source>
        <strain evidence="7">ATCC 9039 / DSM 1715 / NCIMB 8712</strain>
    </source>
</reference>
<protein>
    <submittedName>
        <fullName evidence="6">Patatin</fullName>
    </submittedName>
</protein>
<gene>
    <name evidence="6" type="ordered locus">Bind_1734</name>
</gene>
<dbReference type="Proteomes" id="UP000001695">
    <property type="component" value="Chromosome"/>
</dbReference>
<evidence type="ECO:0000313" key="6">
    <source>
        <dbReference type="EMBL" id="ACB95364.1"/>
    </source>
</evidence>
<evidence type="ECO:0000256" key="4">
    <source>
        <dbReference type="PROSITE-ProRule" id="PRU01161"/>
    </source>
</evidence>
<evidence type="ECO:0000256" key="2">
    <source>
        <dbReference type="ARBA" id="ARBA00022963"/>
    </source>
</evidence>
<dbReference type="Pfam" id="PF01734">
    <property type="entry name" value="Patatin"/>
    <property type="match status" value="1"/>
</dbReference>
<dbReference type="GO" id="GO:0016042">
    <property type="term" value="P:lipid catabolic process"/>
    <property type="evidence" value="ECO:0007669"/>
    <property type="project" value="UniProtKB-UniRule"/>
</dbReference>
<dbReference type="InterPro" id="IPR002641">
    <property type="entry name" value="PNPLA_dom"/>
</dbReference>
<dbReference type="AlphaFoldDB" id="B2ICU0"/>
<proteinExistence type="predicted"/>
<name>B2ICU0_BEII9</name>
<dbReference type="EMBL" id="CP001016">
    <property type="protein sequence ID" value="ACB95364.1"/>
    <property type="molecule type" value="Genomic_DNA"/>
</dbReference>